<sequence>MSQTAWGSRLLWATSVFTALAIAAGVWVIDSPAQQRLLRLDESRLQDLRSLEQAARSYRTAHEALPPDMARLRATPGLDLPLHDPAGGPDYRYRLLDDNHFELCALFATDSARQRRFGGLEADWAHPAGEHCFRRSIKNDED</sequence>
<comment type="caution">
    <text evidence="1">The sequence shown here is derived from an EMBL/GenBank/DDBJ whole genome shotgun (WGS) entry which is preliminary data.</text>
</comment>
<protein>
    <recommendedName>
        <fullName evidence="3">Type II secretion system protein GspG C-terminal domain-containing protein</fullName>
    </recommendedName>
</protein>
<dbReference type="EMBL" id="JAYFUH010000249">
    <property type="protein sequence ID" value="MEA5668986.1"/>
    <property type="molecule type" value="Genomic_DNA"/>
</dbReference>
<keyword evidence="2" id="KW-1185">Reference proteome</keyword>
<name>A0ABU5V6L9_9GAMM</name>
<evidence type="ECO:0008006" key="3">
    <source>
        <dbReference type="Google" id="ProtNLM"/>
    </source>
</evidence>
<organism evidence="1 2">
    <name type="scientific">Stenotrophomonas capsici</name>
    <dbReference type="NCBI Taxonomy" id="3110230"/>
    <lineage>
        <taxon>Bacteria</taxon>
        <taxon>Pseudomonadati</taxon>
        <taxon>Pseudomonadota</taxon>
        <taxon>Gammaproteobacteria</taxon>
        <taxon>Lysobacterales</taxon>
        <taxon>Lysobacteraceae</taxon>
        <taxon>Stenotrophomonas</taxon>
    </lineage>
</organism>
<evidence type="ECO:0000313" key="1">
    <source>
        <dbReference type="EMBL" id="MEA5668986.1"/>
    </source>
</evidence>
<dbReference type="RefSeq" id="WP_323439394.1">
    <property type="nucleotide sequence ID" value="NZ_JAYFUH010000249.1"/>
</dbReference>
<proteinExistence type="predicted"/>
<gene>
    <name evidence="1" type="ORF">VA603_15680</name>
</gene>
<evidence type="ECO:0000313" key="2">
    <source>
        <dbReference type="Proteomes" id="UP001301653"/>
    </source>
</evidence>
<dbReference type="Proteomes" id="UP001301653">
    <property type="component" value="Unassembled WGS sequence"/>
</dbReference>
<accession>A0ABU5V6L9</accession>
<reference evidence="1 2" key="1">
    <citation type="submission" date="2023-12" db="EMBL/GenBank/DDBJ databases">
        <title>Stenotrophomonas guangdongensis sp. nov., isolated from wilted pepper plants (Capsicum annuum).</title>
        <authorList>
            <person name="Qiu M."/>
            <person name="Li Y."/>
            <person name="Liu Q."/>
            <person name="Zhang X."/>
            <person name="Huang Y."/>
            <person name="Guo R."/>
            <person name="Hu M."/>
            <person name="Zhou J."/>
            <person name="Zhou X."/>
        </authorList>
    </citation>
    <scope>NUCLEOTIDE SEQUENCE [LARGE SCALE GENOMIC DNA]</scope>
    <source>
        <strain evidence="1 2">MH1</strain>
    </source>
</reference>